<dbReference type="SUPFAM" id="SSF103088">
    <property type="entry name" value="OmpA-like"/>
    <property type="match status" value="1"/>
</dbReference>
<dbReference type="Pfam" id="PF00691">
    <property type="entry name" value="OmpA"/>
    <property type="match status" value="1"/>
</dbReference>
<accession>A0ABS5K8R1</accession>
<dbReference type="EMBL" id="JAGUCN010000008">
    <property type="protein sequence ID" value="MBS2211393.1"/>
    <property type="molecule type" value="Genomic_DNA"/>
</dbReference>
<dbReference type="InterPro" id="IPR036737">
    <property type="entry name" value="OmpA-like_sf"/>
</dbReference>
<proteinExistence type="predicted"/>
<evidence type="ECO:0000259" key="7">
    <source>
        <dbReference type="PROSITE" id="PS51123"/>
    </source>
</evidence>
<dbReference type="Proteomes" id="UP000721861">
    <property type="component" value="Unassembled WGS sequence"/>
</dbReference>
<dbReference type="PANTHER" id="PTHR30329:SF21">
    <property type="entry name" value="LIPOPROTEIN YIAD-RELATED"/>
    <property type="match status" value="1"/>
</dbReference>
<evidence type="ECO:0000256" key="6">
    <source>
        <dbReference type="SAM" id="SignalP"/>
    </source>
</evidence>
<dbReference type="PROSITE" id="PS51123">
    <property type="entry name" value="OMPA_2"/>
    <property type="match status" value="1"/>
</dbReference>
<dbReference type="Gene3D" id="3.30.1330.60">
    <property type="entry name" value="OmpA-like domain"/>
    <property type="match status" value="1"/>
</dbReference>
<dbReference type="InterPro" id="IPR006665">
    <property type="entry name" value="OmpA-like"/>
</dbReference>
<keyword evidence="3" id="KW-0998">Cell outer membrane</keyword>
<dbReference type="InterPro" id="IPR006664">
    <property type="entry name" value="OMP_bac"/>
</dbReference>
<comment type="caution">
    <text evidence="8">The sequence shown here is derived from an EMBL/GenBank/DDBJ whole genome shotgun (WGS) entry which is preliminary data.</text>
</comment>
<feature type="compositionally biased region" description="Polar residues" evidence="5">
    <location>
        <begin position="363"/>
        <end position="379"/>
    </location>
</feature>
<evidence type="ECO:0000256" key="4">
    <source>
        <dbReference type="PROSITE-ProRule" id="PRU00473"/>
    </source>
</evidence>
<gene>
    <name evidence="8" type="ORF">KEM09_08275</name>
</gene>
<feature type="region of interest" description="Disordered" evidence="5">
    <location>
        <begin position="363"/>
        <end position="384"/>
    </location>
</feature>
<name>A0ABS5K8R1_9BACT</name>
<feature type="chain" id="PRO_5045290275" evidence="6">
    <location>
        <begin position="21"/>
        <end position="393"/>
    </location>
</feature>
<evidence type="ECO:0000313" key="9">
    <source>
        <dbReference type="Proteomes" id="UP000721861"/>
    </source>
</evidence>
<keyword evidence="2 4" id="KW-0472">Membrane</keyword>
<dbReference type="InterPro" id="IPR050330">
    <property type="entry name" value="Bact_OuterMem_StrucFunc"/>
</dbReference>
<comment type="subcellular location">
    <subcellularLocation>
        <location evidence="1">Cell outer membrane</location>
    </subcellularLocation>
</comment>
<dbReference type="CDD" id="cd07185">
    <property type="entry name" value="OmpA_C-like"/>
    <property type="match status" value="1"/>
</dbReference>
<evidence type="ECO:0000256" key="2">
    <source>
        <dbReference type="ARBA" id="ARBA00023136"/>
    </source>
</evidence>
<protein>
    <submittedName>
        <fullName evidence="8">OmpA family protein</fullName>
    </submittedName>
</protein>
<dbReference type="PRINTS" id="PR01021">
    <property type="entry name" value="OMPADOMAIN"/>
</dbReference>
<dbReference type="PROSITE" id="PS01068">
    <property type="entry name" value="OMPA_1"/>
    <property type="match status" value="1"/>
</dbReference>
<feature type="signal peptide" evidence="6">
    <location>
        <begin position="1"/>
        <end position="20"/>
    </location>
</feature>
<keyword evidence="6" id="KW-0732">Signal</keyword>
<evidence type="ECO:0000313" key="8">
    <source>
        <dbReference type="EMBL" id="MBS2211393.1"/>
    </source>
</evidence>
<evidence type="ECO:0000256" key="3">
    <source>
        <dbReference type="ARBA" id="ARBA00023237"/>
    </source>
</evidence>
<dbReference type="PANTHER" id="PTHR30329">
    <property type="entry name" value="STATOR ELEMENT OF FLAGELLAR MOTOR COMPLEX"/>
    <property type="match status" value="1"/>
</dbReference>
<feature type="domain" description="OmpA-like" evidence="7">
    <location>
        <begin position="279"/>
        <end position="393"/>
    </location>
</feature>
<reference evidence="8 9" key="1">
    <citation type="journal article" date="2014" name="Int. J. Syst. Evol. Microbiol.">
        <title>Carboxylicivirga gen. nov. in the family Marinilabiliaceae with two novel species, Carboxylicivirga mesophila sp. nov. and Carboxylicivirga taeanensis sp. nov., and reclassification of Cytophaga fermentans as Saccharicrinis fermentans gen. nov., comb. nov.</title>
        <authorList>
            <person name="Yang S.H."/>
            <person name="Seo H.S."/>
            <person name="Woo J.H."/>
            <person name="Oh H.M."/>
            <person name="Jang H."/>
            <person name="Lee J.H."/>
            <person name="Kim S.J."/>
            <person name="Kwon K.K."/>
        </authorList>
    </citation>
    <scope>NUCLEOTIDE SEQUENCE [LARGE SCALE GENOMIC DNA]</scope>
    <source>
        <strain evidence="8 9">JCM 18290</strain>
    </source>
</reference>
<organism evidence="8 9">
    <name type="scientific">Carboxylicivirga mesophila</name>
    <dbReference type="NCBI Taxonomy" id="1166478"/>
    <lineage>
        <taxon>Bacteria</taxon>
        <taxon>Pseudomonadati</taxon>
        <taxon>Bacteroidota</taxon>
        <taxon>Bacteroidia</taxon>
        <taxon>Marinilabiliales</taxon>
        <taxon>Marinilabiliaceae</taxon>
        <taxon>Carboxylicivirga</taxon>
    </lineage>
</organism>
<dbReference type="RefSeq" id="WP_212227516.1">
    <property type="nucleotide sequence ID" value="NZ_JAGUCN010000008.1"/>
</dbReference>
<keyword evidence="9" id="KW-1185">Reference proteome</keyword>
<evidence type="ECO:0000256" key="5">
    <source>
        <dbReference type="SAM" id="MobiDB-lite"/>
    </source>
</evidence>
<evidence type="ECO:0000256" key="1">
    <source>
        <dbReference type="ARBA" id="ARBA00004442"/>
    </source>
</evidence>
<sequence length="393" mass="43923">MKRIIFILSIILLMAIPAESQSLKKMGNKLKQTTSKEAEQQVNKTIDDAFNKSGDQAQTNNDKVNETASTATANTGATQELWTKYDFVPGDTVIFEDLLANEQNGEFPSKWDLKTGNVEIAELNGESVINFPSTKNSEIVPLMKEKGDYLPEKFTIEFDAYFTEFCTKFEIKLYDVVNQQKNPDLPRIIISPKDIFIYNKGKTTFDENKNYPYWQHIAISFNIRSLKIYFGEERITNIPNLGGNPSGFSILASQCHEGNAALIKNIRIAKGSMNLYDRVMTDGKFITNGIRFDVGKATLRPESMGVINQIYKLMSEHADLSFSVEGHTDSDGNEAANQKLSEERAASVKKALVEKGIAADRLSTSGLGESQPIDTNNTPEGKANNRRVEFIKI</sequence>
<dbReference type="InterPro" id="IPR006690">
    <property type="entry name" value="OMPA-like_CS"/>
</dbReference>